<evidence type="ECO:0000256" key="1">
    <source>
        <dbReference type="SAM" id="MobiDB-lite"/>
    </source>
</evidence>
<dbReference type="STRING" id="1802280.A3B37_01355"/>
<dbReference type="AlphaFoldDB" id="A0A1G2LEB7"/>
<feature type="compositionally biased region" description="Pro residues" evidence="1">
    <location>
        <begin position="155"/>
        <end position="178"/>
    </location>
</feature>
<dbReference type="PRINTS" id="PR01217">
    <property type="entry name" value="PRICHEXTENSN"/>
</dbReference>
<feature type="compositionally biased region" description="Basic and acidic residues" evidence="1">
    <location>
        <begin position="258"/>
        <end position="274"/>
    </location>
</feature>
<dbReference type="EMBL" id="MHQS01000006">
    <property type="protein sequence ID" value="OHA09171.1"/>
    <property type="molecule type" value="Genomic_DNA"/>
</dbReference>
<proteinExistence type="predicted"/>
<dbReference type="Proteomes" id="UP000176705">
    <property type="component" value="Unassembled WGS sequence"/>
</dbReference>
<evidence type="ECO:0000313" key="2">
    <source>
        <dbReference type="EMBL" id="OHA09171.1"/>
    </source>
</evidence>
<feature type="compositionally biased region" description="Polar residues" evidence="1">
    <location>
        <begin position="283"/>
        <end position="292"/>
    </location>
</feature>
<feature type="region of interest" description="Disordered" evidence="1">
    <location>
        <begin position="114"/>
        <end position="335"/>
    </location>
</feature>
<comment type="caution">
    <text evidence="2">The sequence shown here is derived from an EMBL/GenBank/DDBJ whole genome shotgun (WGS) entry which is preliminary data.</text>
</comment>
<feature type="compositionally biased region" description="Basic and acidic residues" evidence="1">
    <location>
        <begin position="202"/>
        <end position="221"/>
    </location>
</feature>
<evidence type="ECO:0000313" key="3">
    <source>
        <dbReference type="Proteomes" id="UP000176705"/>
    </source>
</evidence>
<sequence length="335" mass="35571">MRKEAVITGQEVERRLGTLPSDVAEAFESVNTGRQIFGIGKSYGLNVDTIGEVAREVGYVMLGLVPTAEFISDLAKIVGDRGKAATIAQEINQRIFLPIRESLRRMPGSAWSGDLAAEAGRPAPPPLRVPPPPPFAKAPAYAEPARPAGGALAGKPPPSRPPEARPHAPPVAPKPPPFGVAQDKPPAPIIIEPLPTGGDGGQRLKKEEITSTEIERLERTMMPEPPAAPAPPPTSFPPTPLGSAAPEAPPPAALPSEDYARTREAFSREFESFQEHQGGGEQQPANNAQLPSGPSPYVITKEDMQRPNGAPTQTPAPPQQPRADPYHEPIEEDPS</sequence>
<feature type="compositionally biased region" description="Pro residues" evidence="1">
    <location>
        <begin position="122"/>
        <end position="136"/>
    </location>
</feature>
<gene>
    <name evidence="2" type="ORF">A3B37_01355</name>
</gene>
<accession>A0A1G2LEB7</accession>
<protein>
    <submittedName>
        <fullName evidence="2">Uncharacterized protein</fullName>
    </submittedName>
</protein>
<name>A0A1G2LEB7_9BACT</name>
<feature type="compositionally biased region" description="Pro residues" evidence="1">
    <location>
        <begin position="223"/>
        <end position="240"/>
    </location>
</feature>
<feature type="compositionally biased region" description="Low complexity" evidence="1">
    <location>
        <begin position="137"/>
        <end position="154"/>
    </location>
</feature>
<organism evidence="2 3">
    <name type="scientific">Candidatus Sungbacteria bacterium RIFCSPLOWO2_01_FULL_59_16</name>
    <dbReference type="NCBI Taxonomy" id="1802280"/>
    <lineage>
        <taxon>Bacteria</taxon>
        <taxon>Candidatus Sungiibacteriota</taxon>
    </lineage>
</organism>
<reference evidence="2 3" key="1">
    <citation type="journal article" date="2016" name="Nat. Commun.">
        <title>Thousands of microbial genomes shed light on interconnected biogeochemical processes in an aquifer system.</title>
        <authorList>
            <person name="Anantharaman K."/>
            <person name="Brown C.T."/>
            <person name="Hug L.A."/>
            <person name="Sharon I."/>
            <person name="Castelle C.J."/>
            <person name="Probst A.J."/>
            <person name="Thomas B.C."/>
            <person name="Singh A."/>
            <person name="Wilkins M.J."/>
            <person name="Karaoz U."/>
            <person name="Brodie E.L."/>
            <person name="Williams K.H."/>
            <person name="Hubbard S.S."/>
            <person name="Banfield J.F."/>
        </authorList>
    </citation>
    <scope>NUCLEOTIDE SEQUENCE [LARGE SCALE GENOMIC DNA]</scope>
</reference>